<evidence type="ECO:0000256" key="6">
    <source>
        <dbReference type="SAM" id="Phobius"/>
    </source>
</evidence>
<comment type="subcellular location">
    <subcellularLocation>
        <location evidence="1">Cell membrane</location>
        <topology evidence="1">Single-pass membrane protein</topology>
    </subcellularLocation>
</comment>
<dbReference type="RefSeq" id="WP_079681819.1">
    <property type="nucleotide sequence ID" value="NZ_FUYQ01000001.1"/>
</dbReference>
<keyword evidence="9" id="KW-1185">Reference proteome</keyword>
<evidence type="ECO:0000256" key="1">
    <source>
        <dbReference type="ARBA" id="ARBA00004162"/>
    </source>
</evidence>
<feature type="transmembrane region" description="Helical" evidence="6">
    <location>
        <begin position="34"/>
        <end position="58"/>
    </location>
</feature>
<dbReference type="InterPro" id="IPR052027">
    <property type="entry name" value="PspC"/>
</dbReference>
<keyword evidence="2" id="KW-1003">Cell membrane</keyword>
<dbReference type="PANTHER" id="PTHR33885">
    <property type="entry name" value="PHAGE SHOCK PROTEIN C"/>
    <property type="match status" value="1"/>
</dbReference>
<reference evidence="9" key="1">
    <citation type="submission" date="2017-02" db="EMBL/GenBank/DDBJ databases">
        <authorList>
            <person name="Varghese N."/>
            <person name="Submissions S."/>
        </authorList>
    </citation>
    <scope>NUCLEOTIDE SEQUENCE [LARGE SCALE GENOMIC DNA]</scope>
    <source>
        <strain evidence="9">DSM 24967</strain>
    </source>
</reference>
<sequence length="62" mass="7117">MEKRRLTRSNNGMIAGICAGIADYFDWDPTLVRIGYILLSLFTVFAGFLMYIVCWIVIPKEN</sequence>
<organism evidence="8 9">
    <name type="scientific">Parabacteroides chartae</name>
    <dbReference type="NCBI Taxonomy" id="1037355"/>
    <lineage>
        <taxon>Bacteria</taxon>
        <taxon>Pseudomonadati</taxon>
        <taxon>Bacteroidota</taxon>
        <taxon>Bacteroidia</taxon>
        <taxon>Bacteroidales</taxon>
        <taxon>Tannerellaceae</taxon>
        <taxon>Parabacteroides</taxon>
    </lineage>
</organism>
<protein>
    <submittedName>
        <fullName evidence="8">Phage shock protein C (PspC) family protein</fullName>
    </submittedName>
</protein>
<dbReference type="InterPro" id="IPR007168">
    <property type="entry name" value="Phageshock_PspC_N"/>
</dbReference>
<name>A0A1T4ZRR5_9BACT</name>
<evidence type="ECO:0000313" key="9">
    <source>
        <dbReference type="Proteomes" id="UP000190852"/>
    </source>
</evidence>
<evidence type="ECO:0000256" key="2">
    <source>
        <dbReference type="ARBA" id="ARBA00022475"/>
    </source>
</evidence>
<dbReference type="Proteomes" id="UP000190852">
    <property type="component" value="Unassembled WGS sequence"/>
</dbReference>
<evidence type="ECO:0000256" key="4">
    <source>
        <dbReference type="ARBA" id="ARBA00022989"/>
    </source>
</evidence>
<keyword evidence="4 6" id="KW-1133">Transmembrane helix</keyword>
<evidence type="ECO:0000256" key="3">
    <source>
        <dbReference type="ARBA" id="ARBA00022692"/>
    </source>
</evidence>
<gene>
    <name evidence="8" type="ORF">SAMN05660349_00026</name>
</gene>
<dbReference type="Pfam" id="PF04024">
    <property type="entry name" value="PspC"/>
    <property type="match status" value="1"/>
</dbReference>
<proteinExistence type="predicted"/>
<keyword evidence="3 6" id="KW-0812">Transmembrane</keyword>
<dbReference type="EMBL" id="FUYQ01000001">
    <property type="protein sequence ID" value="SKB25432.1"/>
    <property type="molecule type" value="Genomic_DNA"/>
</dbReference>
<accession>A0A1T4ZRR5</accession>
<keyword evidence="5 6" id="KW-0472">Membrane</keyword>
<evidence type="ECO:0000313" key="8">
    <source>
        <dbReference type="EMBL" id="SKB25432.1"/>
    </source>
</evidence>
<evidence type="ECO:0000256" key="5">
    <source>
        <dbReference type="ARBA" id="ARBA00023136"/>
    </source>
</evidence>
<evidence type="ECO:0000259" key="7">
    <source>
        <dbReference type="Pfam" id="PF04024"/>
    </source>
</evidence>
<dbReference type="AlphaFoldDB" id="A0A1T4ZRR5"/>
<dbReference type="PANTHER" id="PTHR33885:SF3">
    <property type="entry name" value="PHAGE SHOCK PROTEIN C"/>
    <property type="match status" value="1"/>
</dbReference>
<feature type="domain" description="Phage shock protein PspC N-terminal" evidence="7">
    <location>
        <begin position="4"/>
        <end position="61"/>
    </location>
</feature>
<dbReference type="GO" id="GO:0005886">
    <property type="term" value="C:plasma membrane"/>
    <property type="evidence" value="ECO:0007669"/>
    <property type="project" value="UniProtKB-SubCell"/>
</dbReference>